<evidence type="ECO:0000256" key="1">
    <source>
        <dbReference type="ARBA" id="ARBA00004123"/>
    </source>
</evidence>
<keyword evidence="2" id="KW-0853">WD repeat</keyword>
<accession>A0A1Y2FUE9</accession>
<dbReference type="EMBL" id="MCFI01000003">
    <property type="protein sequence ID" value="ORY86315.1"/>
    <property type="molecule type" value="Genomic_DNA"/>
</dbReference>
<dbReference type="InterPro" id="IPR036322">
    <property type="entry name" value="WD40_repeat_dom_sf"/>
</dbReference>
<evidence type="ECO:0000256" key="3">
    <source>
        <dbReference type="ARBA" id="ARBA00022737"/>
    </source>
</evidence>
<dbReference type="GeneID" id="63783823"/>
<dbReference type="OrthoDB" id="2288928at2759"/>
<dbReference type="STRING" id="56484.A0A1Y2FUE9"/>
<evidence type="ECO:0000313" key="6">
    <source>
        <dbReference type="EMBL" id="ORY86315.1"/>
    </source>
</evidence>
<dbReference type="AlphaFoldDB" id="A0A1Y2FUE9"/>
<reference evidence="6 7" key="1">
    <citation type="submission" date="2016-07" db="EMBL/GenBank/DDBJ databases">
        <title>Pervasive Adenine N6-methylation of Active Genes in Fungi.</title>
        <authorList>
            <consortium name="DOE Joint Genome Institute"/>
            <person name="Mondo S.J."/>
            <person name="Dannebaum R.O."/>
            <person name="Kuo R.C."/>
            <person name="Labutti K."/>
            <person name="Haridas S."/>
            <person name="Kuo A."/>
            <person name="Salamov A."/>
            <person name="Ahrendt S.R."/>
            <person name="Lipzen A."/>
            <person name="Sullivan W."/>
            <person name="Andreopoulos W.B."/>
            <person name="Clum A."/>
            <person name="Lindquist E."/>
            <person name="Daum C."/>
            <person name="Ramamoorthy G.K."/>
            <person name="Gryganskyi A."/>
            <person name="Culley D."/>
            <person name="Magnuson J.K."/>
            <person name="James T.Y."/>
            <person name="O'Malley M.A."/>
            <person name="Stajich J.E."/>
            <person name="Spatafora J.W."/>
            <person name="Visel A."/>
            <person name="Grigoriev I.V."/>
        </authorList>
    </citation>
    <scope>NUCLEOTIDE SEQUENCE [LARGE SCALE GENOMIC DNA]</scope>
    <source>
        <strain evidence="6 7">12-1054</strain>
    </source>
</reference>
<evidence type="ECO:0000256" key="2">
    <source>
        <dbReference type="ARBA" id="ARBA00022574"/>
    </source>
</evidence>
<dbReference type="GO" id="GO:0031080">
    <property type="term" value="C:nuclear pore outer ring"/>
    <property type="evidence" value="ECO:0007669"/>
    <property type="project" value="TreeGrafter"/>
</dbReference>
<sequence>EQVFEDDVVSLAINPLETEYAIGFVTGHVECYEYDQADPSKPHKLLWETKRHKQGCRALAYCPDGKSLVSAGSEGALKRADAKTGRVVQKFPTAHSASINALCFVSERMYCTGDDDGCIRSWDCTAESGSEPIRNYATTHEDYISSLEGLDGKFVLATSGDGTLSVHDLRSNKEKAIKRSEDQEDDLTCCTMTKQSSKKPKLIVGTASGVIEIFNKGDYGDCNDRILPPAEASSKGKRGGRNKADDEIGVECLARIDEEHVLVGGSDGKIRVLQVLPNKYLRVLGDFGEEHQEPVEAVVIQEEWVFAISGPKLRIFSLEAEHVEEMEPAKDASSGDEFSTSDESDGNDKGSSGSEDGS</sequence>
<dbReference type="RefSeq" id="XP_040727497.1">
    <property type="nucleotide sequence ID" value="XM_040867224.1"/>
</dbReference>
<evidence type="ECO:0000256" key="4">
    <source>
        <dbReference type="ARBA" id="ARBA00023242"/>
    </source>
</evidence>
<dbReference type="InterPro" id="IPR015943">
    <property type="entry name" value="WD40/YVTN_repeat-like_dom_sf"/>
</dbReference>
<dbReference type="PANTHER" id="PTHR22652:SF0">
    <property type="entry name" value="NUCLEOPORIN NUP43"/>
    <property type="match status" value="1"/>
</dbReference>
<comment type="caution">
    <text evidence="6">The sequence shown here is derived from an EMBL/GenBank/DDBJ whole genome shotgun (WGS) entry which is preliminary data.</text>
</comment>
<dbReference type="Pfam" id="PF24796">
    <property type="entry name" value="WDR55"/>
    <property type="match status" value="1"/>
</dbReference>
<protein>
    <submittedName>
        <fullName evidence="6">WD40-repeat-containing domain protein</fullName>
    </submittedName>
</protein>
<keyword evidence="4" id="KW-0539">Nucleus</keyword>
<comment type="subcellular location">
    <subcellularLocation>
        <location evidence="1">Nucleus</location>
    </subcellularLocation>
</comment>
<name>A0A1Y2FUE9_PROLT</name>
<organism evidence="6 7">
    <name type="scientific">Protomyces lactucae-debilis</name>
    <dbReference type="NCBI Taxonomy" id="2754530"/>
    <lineage>
        <taxon>Eukaryota</taxon>
        <taxon>Fungi</taxon>
        <taxon>Dikarya</taxon>
        <taxon>Ascomycota</taxon>
        <taxon>Taphrinomycotina</taxon>
        <taxon>Taphrinomycetes</taxon>
        <taxon>Taphrinales</taxon>
        <taxon>Protomycetaceae</taxon>
        <taxon>Protomyces</taxon>
    </lineage>
</organism>
<evidence type="ECO:0000256" key="5">
    <source>
        <dbReference type="SAM" id="MobiDB-lite"/>
    </source>
</evidence>
<feature type="region of interest" description="Disordered" evidence="5">
    <location>
        <begin position="324"/>
        <end position="358"/>
    </location>
</feature>
<feature type="non-terminal residue" evidence="6">
    <location>
        <position position="1"/>
    </location>
</feature>
<dbReference type="SUPFAM" id="SSF50978">
    <property type="entry name" value="WD40 repeat-like"/>
    <property type="match status" value="1"/>
</dbReference>
<dbReference type="Proteomes" id="UP000193685">
    <property type="component" value="Unassembled WGS sequence"/>
</dbReference>
<feature type="non-terminal residue" evidence="6">
    <location>
        <position position="358"/>
    </location>
</feature>
<feature type="compositionally biased region" description="Polar residues" evidence="5">
    <location>
        <begin position="349"/>
        <end position="358"/>
    </location>
</feature>
<gene>
    <name evidence="6" type="ORF">BCR37DRAFT_336439</name>
</gene>
<dbReference type="PANTHER" id="PTHR22652">
    <property type="entry name" value="NUCLEOPORIN NUP43"/>
    <property type="match status" value="1"/>
</dbReference>
<dbReference type="SMART" id="SM00320">
    <property type="entry name" value="WD40"/>
    <property type="match status" value="5"/>
</dbReference>
<dbReference type="OMA" id="QAIHPTE"/>
<keyword evidence="3" id="KW-0677">Repeat</keyword>
<keyword evidence="7" id="KW-1185">Reference proteome</keyword>
<evidence type="ECO:0000313" key="7">
    <source>
        <dbReference type="Proteomes" id="UP000193685"/>
    </source>
</evidence>
<proteinExistence type="predicted"/>
<dbReference type="InterPro" id="IPR001680">
    <property type="entry name" value="WD40_rpt"/>
</dbReference>
<dbReference type="Gene3D" id="2.130.10.10">
    <property type="entry name" value="YVTN repeat-like/Quinoprotein amine dehydrogenase"/>
    <property type="match status" value="2"/>
</dbReference>